<dbReference type="EMBL" id="FNDQ01000001">
    <property type="protein sequence ID" value="SDH28209.1"/>
    <property type="molecule type" value="Genomic_DNA"/>
</dbReference>
<dbReference type="RefSeq" id="WP_090404683.1">
    <property type="nucleotide sequence ID" value="NZ_FNDQ01000001.1"/>
</dbReference>
<dbReference type="SUPFAM" id="SSF53448">
    <property type="entry name" value="Nucleotide-diphospho-sugar transferases"/>
    <property type="match status" value="1"/>
</dbReference>
<gene>
    <name evidence="2" type="ORF">SAMN05421818_101150</name>
</gene>
<dbReference type="CDD" id="cd00761">
    <property type="entry name" value="Glyco_tranf_GTA_type"/>
    <property type="match status" value="1"/>
</dbReference>
<dbReference type="STRING" id="702745.SAMN05421818_101150"/>
<reference evidence="3" key="1">
    <citation type="submission" date="2016-10" db="EMBL/GenBank/DDBJ databases">
        <authorList>
            <person name="Varghese N."/>
            <person name="Submissions S."/>
        </authorList>
    </citation>
    <scope>NUCLEOTIDE SEQUENCE [LARGE SCALE GENOMIC DNA]</scope>
    <source>
        <strain evidence="3">DSM 23313</strain>
    </source>
</reference>
<dbReference type="GO" id="GO:0016758">
    <property type="term" value="F:hexosyltransferase activity"/>
    <property type="evidence" value="ECO:0007669"/>
    <property type="project" value="UniProtKB-ARBA"/>
</dbReference>
<dbReference type="PANTHER" id="PTHR22916">
    <property type="entry name" value="GLYCOSYLTRANSFERASE"/>
    <property type="match status" value="1"/>
</dbReference>
<dbReference type="InterPro" id="IPR001173">
    <property type="entry name" value="Glyco_trans_2-like"/>
</dbReference>
<dbReference type="InterPro" id="IPR029044">
    <property type="entry name" value="Nucleotide-diphossugar_trans"/>
</dbReference>
<evidence type="ECO:0000259" key="1">
    <source>
        <dbReference type="Pfam" id="PF00535"/>
    </source>
</evidence>
<dbReference type="Pfam" id="PF00535">
    <property type="entry name" value="Glycos_transf_2"/>
    <property type="match status" value="1"/>
</dbReference>
<evidence type="ECO:0000313" key="2">
    <source>
        <dbReference type="EMBL" id="SDH28209.1"/>
    </source>
</evidence>
<proteinExistence type="predicted"/>
<feature type="domain" description="Glycosyltransferase 2-like" evidence="1">
    <location>
        <begin position="6"/>
        <end position="167"/>
    </location>
</feature>
<accession>A0A1G8B4P9</accession>
<name>A0A1G8B4P9_9FLAO</name>
<dbReference type="Proteomes" id="UP000243588">
    <property type="component" value="Unassembled WGS sequence"/>
</dbReference>
<sequence length="318" mass="37206">MSIDLSIIIPVFNGENYLNKCIESIFLQENISIEIIIIDDFSTDGTVLLLNNSYEENRVTLLLNDKNRGQGPCRNDGIKVACGKYILFIDVDDYLTDENVQVLSKIVKRMDSETLDVINCPYYVHEKHKKKKGIQDNNVYLSGKEYLNSVDVLEVVVWNKIYRREFLIQNELFFKSRKYEDVSFVIESYLKAGKVANDTSFFYNYIIRENSTMTAPPKVQNVIDVLGLVNDLEVFYIDNKRIFQVEKTFFYSFIGAARIIKGYGVNNKNINKEVCKFRMLHREYRRSIFNSKSLNLILRIFLFISPFYANRVLEILKK</sequence>
<dbReference type="PANTHER" id="PTHR22916:SF3">
    <property type="entry name" value="UDP-GLCNAC:BETAGAL BETA-1,3-N-ACETYLGLUCOSAMINYLTRANSFERASE-LIKE PROTEIN 1"/>
    <property type="match status" value="1"/>
</dbReference>
<keyword evidence="3" id="KW-1185">Reference proteome</keyword>
<dbReference type="Gene3D" id="3.90.550.10">
    <property type="entry name" value="Spore Coat Polysaccharide Biosynthesis Protein SpsA, Chain A"/>
    <property type="match status" value="1"/>
</dbReference>
<keyword evidence="2" id="KW-0808">Transferase</keyword>
<organism evidence="2 3">
    <name type="scientific">Myroides phaeus</name>
    <dbReference type="NCBI Taxonomy" id="702745"/>
    <lineage>
        <taxon>Bacteria</taxon>
        <taxon>Pseudomonadati</taxon>
        <taxon>Bacteroidota</taxon>
        <taxon>Flavobacteriia</taxon>
        <taxon>Flavobacteriales</taxon>
        <taxon>Flavobacteriaceae</taxon>
        <taxon>Myroides</taxon>
    </lineage>
</organism>
<dbReference type="AlphaFoldDB" id="A0A1G8B4P9"/>
<protein>
    <submittedName>
        <fullName evidence="2">Glycosyltransferase involved in cell wall bisynthesis</fullName>
    </submittedName>
</protein>
<evidence type="ECO:0000313" key="3">
    <source>
        <dbReference type="Proteomes" id="UP000243588"/>
    </source>
</evidence>